<dbReference type="Gene3D" id="1.10.260.40">
    <property type="entry name" value="lambda repressor-like DNA-binding domains"/>
    <property type="match status" value="1"/>
</dbReference>
<dbReference type="EMBL" id="QICA01000017">
    <property type="protein sequence ID" value="RNL37011.1"/>
    <property type="molecule type" value="Genomic_DNA"/>
</dbReference>
<dbReference type="CDD" id="cd00093">
    <property type="entry name" value="HTH_XRE"/>
    <property type="match status" value="1"/>
</dbReference>
<dbReference type="RefSeq" id="WP_117284292.1">
    <property type="nucleotide sequence ID" value="NZ_JAMTCE010000017.1"/>
</dbReference>
<evidence type="ECO:0000313" key="2">
    <source>
        <dbReference type="EMBL" id="RNL37011.1"/>
    </source>
</evidence>
<dbReference type="GO" id="GO:0003677">
    <property type="term" value="F:DNA binding"/>
    <property type="evidence" value="ECO:0007669"/>
    <property type="project" value="InterPro"/>
</dbReference>
<reference evidence="2 3" key="1">
    <citation type="journal article" date="2019" name="Microbiol. Resour. Announc.">
        <title>Draft Genome Sequences of Type Strains of Gordonibacter faecihominis, Paraeggerthella hongkongensis, Parvibacter caecicola,Slackia equolifaciens, Slackia faecicanis, and Slackia isoflavoniconvertens.</title>
        <authorList>
            <person name="Danylec N."/>
            <person name="Stoll D.A."/>
            <person name="Dotsch A."/>
            <person name="Huch M."/>
        </authorList>
    </citation>
    <scope>NUCLEOTIDE SEQUENCE [LARGE SCALE GENOMIC DNA]</scope>
    <source>
        <strain evidence="2 3">DSM 18785</strain>
    </source>
</reference>
<accession>A0A3N0AQ63</accession>
<dbReference type="SMART" id="SM00530">
    <property type="entry name" value="HTH_XRE"/>
    <property type="match status" value="1"/>
</dbReference>
<evidence type="ECO:0000259" key="1">
    <source>
        <dbReference type="PROSITE" id="PS50943"/>
    </source>
</evidence>
<protein>
    <submittedName>
        <fullName evidence="2">XRE family transcriptional regulator</fullName>
    </submittedName>
</protein>
<dbReference type="Pfam" id="PF01381">
    <property type="entry name" value="HTH_3"/>
    <property type="match status" value="1"/>
</dbReference>
<name>A0A3N0AQ63_9ACTN</name>
<organism evidence="2 3">
    <name type="scientific">Adlercreutzia equolifaciens subsp. celatus DSM 18785</name>
    <dbReference type="NCBI Taxonomy" id="1121021"/>
    <lineage>
        <taxon>Bacteria</taxon>
        <taxon>Bacillati</taxon>
        <taxon>Actinomycetota</taxon>
        <taxon>Coriobacteriia</taxon>
        <taxon>Eggerthellales</taxon>
        <taxon>Eggerthellaceae</taxon>
        <taxon>Adlercreutzia</taxon>
    </lineage>
</organism>
<evidence type="ECO:0000313" key="3">
    <source>
        <dbReference type="Proteomes" id="UP000278327"/>
    </source>
</evidence>
<dbReference type="Proteomes" id="UP000278327">
    <property type="component" value="Unassembled WGS sequence"/>
</dbReference>
<dbReference type="SUPFAM" id="SSF47413">
    <property type="entry name" value="lambda repressor-like DNA-binding domains"/>
    <property type="match status" value="1"/>
</dbReference>
<sequence>MDFLGQNDKSGRNFMDERIEALGAAVREARQRRELSQEQLASMMGTDQSAIARLEAGKINSGIGTYIRAADALGIPFKSLVNF</sequence>
<proteinExistence type="predicted"/>
<comment type="caution">
    <text evidence="2">The sequence shown here is derived from an EMBL/GenBank/DDBJ whole genome shotgun (WGS) entry which is preliminary data.</text>
</comment>
<feature type="domain" description="HTH cro/C1-type" evidence="1">
    <location>
        <begin position="26"/>
        <end position="80"/>
    </location>
</feature>
<keyword evidence="3" id="KW-1185">Reference proteome</keyword>
<dbReference type="PROSITE" id="PS50943">
    <property type="entry name" value="HTH_CROC1"/>
    <property type="match status" value="1"/>
</dbReference>
<dbReference type="InterPro" id="IPR001387">
    <property type="entry name" value="Cro/C1-type_HTH"/>
</dbReference>
<dbReference type="AlphaFoldDB" id="A0A3N0AQ63"/>
<dbReference type="InterPro" id="IPR010982">
    <property type="entry name" value="Lambda_DNA-bd_dom_sf"/>
</dbReference>
<gene>
    <name evidence="2" type="ORF">DMP10_09595</name>
</gene>